<organism evidence="3 4">
    <name type="scientific">Cymbomonas tetramitiformis</name>
    <dbReference type="NCBI Taxonomy" id="36881"/>
    <lineage>
        <taxon>Eukaryota</taxon>
        <taxon>Viridiplantae</taxon>
        <taxon>Chlorophyta</taxon>
        <taxon>Pyramimonadophyceae</taxon>
        <taxon>Pyramimonadales</taxon>
        <taxon>Pyramimonadaceae</taxon>
        <taxon>Cymbomonas</taxon>
    </lineage>
</organism>
<dbReference type="AlphaFoldDB" id="A0AAE0L0R7"/>
<comment type="caution">
    <text evidence="3">The sequence shown here is derived from an EMBL/GenBank/DDBJ whole genome shotgun (WGS) entry which is preliminary data.</text>
</comment>
<dbReference type="InterPro" id="IPR036397">
    <property type="entry name" value="RNaseH_sf"/>
</dbReference>
<feature type="compositionally biased region" description="Basic residues" evidence="1">
    <location>
        <begin position="345"/>
        <end position="354"/>
    </location>
</feature>
<dbReference type="PANTHER" id="PTHR47765">
    <property type="entry name" value="3'-5' EXONUCLEASE DOMAIN-CONTAINING PROTEIN"/>
    <property type="match status" value="1"/>
</dbReference>
<evidence type="ECO:0000259" key="2">
    <source>
        <dbReference type="Pfam" id="PF01612"/>
    </source>
</evidence>
<dbReference type="InterPro" id="IPR002562">
    <property type="entry name" value="3'-5'_exonuclease_dom"/>
</dbReference>
<dbReference type="GO" id="GO:0008408">
    <property type="term" value="F:3'-5' exonuclease activity"/>
    <property type="evidence" value="ECO:0007669"/>
    <property type="project" value="InterPro"/>
</dbReference>
<sequence length="368" mass="41248">MAQAIQKLKLVPKPKRPDFIPSTKFGPISDEKITLVDSPETLLLAYNTLFVDSAHREATGSPSAHLFPIGLDCEWLPFFTGQDATPVAILQVVSREHAFLIDMLHWCRPAMEDGAVVTQAQRVQEDDGQGMAADGEYAQQLRFVLEEGQGEAPVVRTGASAPYDVLNSQEVLLNAFVHALFSTKHVTLVGFQFGYDMFRLQTSYPHLPVFGKGGAAGPRMAKKVVEVLEMARAVTRRIPRKRRVSLKELHQRILVKPIDKAEQMSNWAQRPLTMAQMRYAAFDGHSVVEMLDVLALRKPALATALRAIYQTAAMRQHKPSFHNTPKSKTLAEPRLPPHVSARFRMPPRTKQRKRNPPDQGCAQQKMWS</sequence>
<name>A0AAE0L0R7_9CHLO</name>
<dbReference type="GO" id="GO:0003676">
    <property type="term" value="F:nucleic acid binding"/>
    <property type="evidence" value="ECO:0007669"/>
    <property type="project" value="InterPro"/>
</dbReference>
<feature type="domain" description="3'-5' exonuclease" evidence="2">
    <location>
        <begin position="167"/>
        <end position="294"/>
    </location>
</feature>
<dbReference type="Proteomes" id="UP001190700">
    <property type="component" value="Unassembled WGS sequence"/>
</dbReference>
<evidence type="ECO:0000313" key="3">
    <source>
        <dbReference type="EMBL" id="KAK3267559.1"/>
    </source>
</evidence>
<accession>A0AAE0L0R7</accession>
<gene>
    <name evidence="3" type="ORF">CYMTET_23898</name>
</gene>
<feature type="region of interest" description="Disordered" evidence="1">
    <location>
        <begin position="316"/>
        <end position="368"/>
    </location>
</feature>
<protein>
    <recommendedName>
        <fullName evidence="2">3'-5' exonuclease domain-containing protein</fullName>
    </recommendedName>
</protein>
<dbReference type="GO" id="GO:0006139">
    <property type="term" value="P:nucleobase-containing compound metabolic process"/>
    <property type="evidence" value="ECO:0007669"/>
    <property type="project" value="InterPro"/>
</dbReference>
<dbReference type="Gene3D" id="3.30.420.10">
    <property type="entry name" value="Ribonuclease H-like superfamily/Ribonuclease H"/>
    <property type="match status" value="1"/>
</dbReference>
<proteinExistence type="predicted"/>
<dbReference type="PANTHER" id="PTHR47765:SF2">
    <property type="entry name" value="EXONUCLEASE MUT-7 HOMOLOG"/>
    <property type="match status" value="1"/>
</dbReference>
<evidence type="ECO:0000313" key="4">
    <source>
        <dbReference type="Proteomes" id="UP001190700"/>
    </source>
</evidence>
<dbReference type="SUPFAM" id="SSF53098">
    <property type="entry name" value="Ribonuclease H-like"/>
    <property type="match status" value="1"/>
</dbReference>
<dbReference type="Pfam" id="PF01612">
    <property type="entry name" value="DNA_pol_A_exo1"/>
    <property type="match status" value="1"/>
</dbReference>
<dbReference type="InterPro" id="IPR052408">
    <property type="entry name" value="Exonuclease_MUT-7-like"/>
</dbReference>
<keyword evidence="4" id="KW-1185">Reference proteome</keyword>
<dbReference type="EMBL" id="LGRX02012342">
    <property type="protein sequence ID" value="KAK3267559.1"/>
    <property type="molecule type" value="Genomic_DNA"/>
</dbReference>
<dbReference type="InterPro" id="IPR012337">
    <property type="entry name" value="RNaseH-like_sf"/>
</dbReference>
<reference evidence="3 4" key="1">
    <citation type="journal article" date="2015" name="Genome Biol. Evol.">
        <title>Comparative Genomics of a Bacterivorous Green Alga Reveals Evolutionary Causalities and Consequences of Phago-Mixotrophic Mode of Nutrition.</title>
        <authorList>
            <person name="Burns J.A."/>
            <person name="Paasch A."/>
            <person name="Narechania A."/>
            <person name="Kim E."/>
        </authorList>
    </citation>
    <scope>NUCLEOTIDE SEQUENCE [LARGE SCALE GENOMIC DNA]</scope>
    <source>
        <strain evidence="3 4">PLY_AMNH</strain>
    </source>
</reference>
<evidence type="ECO:0000256" key="1">
    <source>
        <dbReference type="SAM" id="MobiDB-lite"/>
    </source>
</evidence>